<protein>
    <submittedName>
        <fullName evidence="1">Uncharacterized protein</fullName>
    </submittedName>
</protein>
<gene>
    <name evidence="1" type="ORF">CWD88_32480</name>
</gene>
<name>A0AAX0U1M8_BURPE</name>
<evidence type="ECO:0000313" key="2">
    <source>
        <dbReference type="Proteomes" id="UP000231878"/>
    </source>
</evidence>
<reference evidence="1 2" key="1">
    <citation type="submission" date="2017-11" db="EMBL/GenBank/DDBJ databases">
        <title>Molecular characterization of Burkholderia pseudomallei and closely related isolates from Vietnam.</title>
        <authorList>
            <person name="Ustinov D.V."/>
            <person name="Antonov A.S."/>
            <person name="Avdusheva E.F."/>
            <person name="Shpak I.M."/>
            <person name="Zakharova I.B."/>
            <person name="Thi L.A."/>
            <person name="Teteryatnikova N."/>
            <person name="Lopasteyskaya Y.A."/>
            <person name="Kuzyutina J.A."/>
            <person name="Ngo T.N."/>
            <person name="Victorov D.V."/>
        </authorList>
    </citation>
    <scope>NUCLEOTIDE SEQUENCE [LARGE SCALE GENOMIC DNA]</scope>
    <source>
        <strain evidence="1 2">V1512</strain>
    </source>
</reference>
<comment type="caution">
    <text evidence="1">The sequence shown here is derived from an EMBL/GenBank/DDBJ whole genome shotgun (WGS) entry which is preliminary data.</text>
</comment>
<dbReference type="EMBL" id="PHRB01000051">
    <property type="protein sequence ID" value="PJO62227.1"/>
    <property type="molecule type" value="Genomic_DNA"/>
</dbReference>
<evidence type="ECO:0000313" key="1">
    <source>
        <dbReference type="EMBL" id="PJO62227.1"/>
    </source>
</evidence>
<organism evidence="1 2">
    <name type="scientific">Burkholderia pseudomallei</name>
    <name type="common">Pseudomonas pseudomallei</name>
    <dbReference type="NCBI Taxonomy" id="28450"/>
    <lineage>
        <taxon>Bacteria</taxon>
        <taxon>Pseudomonadati</taxon>
        <taxon>Pseudomonadota</taxon>
        <taxon>Betaproteobacteria</taxon>
        <taxon>Burkholderiales</taxon>
        <taxon>Burkholderiaceae</taxon>
        <taxon>Burkholderia</taxon>
        <taxon>pseudomallei group</taxon>
    </lineage>
</organism>
<sequence length="69" mass="7918">MANQYRRPGRAASYFPLVAKTIDAKWQIDHIARHAHPRPMPDPAGQGAILCRHDLEFDLESKLFQCKTM</sequence>
<dbReference type="AlphaFoldDB" id="A0AAX0U1M8"/>
<proteinExistence type="predicted"/>
<dbReference type="Proteomes" id="UP000231878">
    <property type="component" value="Unassembled WGS sequence"/>
</dbReference>
<accession>A0AAX0U1M8</accession>